<evidence type="ECO:0000313" key="1">
    <source>
        <dbReference type="EMBL" id="QNJ98084.1"/>
    </source>
</evidence>
<dbReference type="AlphaFoldDB" id="A0A7G8PUR8"/>
<dbReference type="PROSITE" id="PS51257">
    <property type="entry name" value="PROKAR_LIPOPROTEIN"/>
    <property type="match status" value="1"/>
</dbReference>
<keyword evidence="2" id="KW-1185">Reference proteome</keyword>
<dbReference type="EMBL" id="CP052909">
    <property type="protein sequence ID" value="QNJ98084.1"/>
    <property type="molecule type" value="Genomic_DNA"/>
</dbReference>
<dbReference type="Proteomes" id="UP000515514">
    <property type="component" value="Chromosome"/>
</dbReference>
<organism evidence="1 2">
    <name type="scientific">Constantimarinum furrinae</name>
    <dbReference type="NCBI Taxonomy" id="2562285"/>
    <lineage>
        <taxon>Bacteria</taxon>
        <taxon>Pseudomonadati</taxon>
        <taxon>Bacteroidota</taxon>
        <taxon>Flavobacteriia</taxon>
        <taxon>Flavobacteriales</taxon>
        <taxon>Flavobacteriaceae</taxon>
        <taxon>Altibacter/Constantimarinum group</taxon>
        <taxon>Constantimarinum</taxon>
    </lineage>
</organism>
<gene>
    <name evidence="1" type="ORF">ALE3EI_1526</name>
</gene>
<protein>
    <submittedName>
        <fullName evidence="1">Uncharacterized protein</fullName>
    </submittedName>
</protein>
<dbReference type="RefSeq" id="WP_186987706.1">
    <property type="nucleotide sequence ID" value="NZ_CP052909.1"/>
</dbReference>
<name>A0A7G8PUR8_9FLAO</name>
<accession>A0A7G8PUR8</accession>
<dbReference type="KEGG" id="alti:ALE3EI_1526"/>
<reference evidence="1 2" key="1">
    <citation type="submission" date="2020-04" db="EMBL/GenBank/DDBJ databases">
        <title>Genome sequence of Altibacter aquimarinus strain ALE3EI.</title>
        <authorList>
            <person name="Oh H.-M."/>
            <person name="Jang D."/>
        </authorList>
    </citation>
    <scope>NUCLEOTIDE SEQUENCE [LARGE SCALE GENOMIC DNA]</scope>
    <source>
        <strain evidence="1 2">ALE3EI</strain>
    </source>
</reference>
<evidence type="ECO:0000313" key="2">
    <source>
        <dbReference type="Proteomes" id="UP000515514"/>
    </source>
</evidence>
<proteinExistence type="predicted"/>
<sequence length="508" mass="54568">MKKLTKISFYILLCVGFVLTSCSEEELPLEDNGEVVAVDSQLTNLMVRTSSENNAPDSIDCIDFVYPISFFIYDANNQQTGTQTVNSDVELFLFLSGLTPGSTVAIDFPISVILQDGSIVEVNSNTELATLISNCASGGGNQVPSNLEDILTSGSWFVTYFFDDVEETSNYAGYEFNFNSDNTALANNGTNNVNGTWSLTGSSTPDLNLFFGTTNPFDELNEDWDIIEATNDIIRLKHISGGNGDVDFLTYERTPNSGGGGGGGTGGGSGTLVETLVDGVWYVNLLEDDGNNETCHFQAYEFTFNANQTVIAVSPNNTKNGSWAVTNSSSGQDLVLNFQTTGSNDPFDDLNDDWDLISFDAQSISLIDISGGNGGTDYLTFGRNPYTGCTGGGGGTQGLVDVLSDGQWFVQSYIDDGDDETYHYTSYTIVFNIDGTVVATNSNGAINGTWNVTNSSSGLDLVLNFGGQIPFDEFNDDWDVSNYTTTLVELFDVSGGNGGTDYLTFAKL</sequence>